<dbReference type="Proteomes" id="UP000309872">
    <property type="component" value="Unassembled WGS sequence"/>
</dbReference>
<protein>
    <submittedName>
        <fullName evidence="3">RHS repeat-associated core domain-containing protein</fullName>
    </submittedName>
</protein>
<name>A0A4V5LX01_9SPHI</name>
<evidence type="ECO:0000256" key="1">
    <source>
        <dbReference type="SAM" id="MobiDB-lite"/>
    </source>
</evidence>
<keyword evidence="4" id="KW-1185">Reference proteome</keyword>
<dbReference type="OrthoDB" id="1191296at2"/>
<feature type="domain" description="DUF6443" evidence="2">
    <location>
        <begin position="90"/>
        <end position="215"/>
    </location>
</feature>
<feature type="compositionally biased region" description="Basic and acidic residues" evidence="1">
    <location>
        <begin position="1097"/>
        <end position="1110"/>
    </location>
</feature>
<organism evidence="3 4">
    <name type="scientific">Sphingobacterium alkalisoli</name>
    <dbReference type="NCBI Taxonomy" id="1874115"/>
    <lineage>
        <taxon>Bacteria</taxon>
        <taxon>Pseudomonadati</taxon>
        <taxon>Bacteroidota</taxon>
        <taxon>Sphingobacteriia</taxon>
        <taxon>Sphingobacteriales</taxon>
        <taxon>Sphingobacteriaceae</taxon>
        <taxon>Sphingobacterium</taxon>
    </lineage>
</organism>
<dbReference type="InterPro" id="IPR050708">
    <property type="entry name" value="T6SS_VgrG/RHS"/>
</dbReference>
<dbReference type="PANTHER" id="PTHR32305:SF15">
    <property type="entry name" value="PROTEIN RHSA-RELATED"/>
    <property type="match status" value="1"/>
</dbReference>
<sequence>MRKTIMYTVSALFLSLGVRGQQAISLSSYGGQGEITALKSITLTNGFHIPSGSNVRLYLLSAPLLTSTPSSNQNYILSRTFRRPGVTAANMDDPRSIAEENQTVQYFDGLGRPLQTVDLMASPGHKDIVQHIEYDGFGRESRKYLPYVHADGNGAYKTGGSGNVNTFYTRTTGDDISGIVRTPKPYAETVFENSPLNRVLEQGAPGQAWQPSADRGAVTTASSTGHTVAMDYGTNVAGDVRLWAVNSNNLGASGTPYYAAGKLYRTVTKDENWITSNGKGGTVEEYRDFEDRVVLKRVWKSNTEALNTYYVYDDFGDLRYVIPPGYTTATVTDNNTDFNELVYAYRYDGRRRLVEKKVPGKYWEYIVYNRNDQPILTQDSVQRAAKKWSYTKYDAFGRVASTGIYNNVNAATRKQVQAWADLKVPQWEDRIGTANYTLKSFPDTLARLQELTVSYYDDYTFANAATLPEQGISKSLKIKTLLTGMKVSKDDGTAPLLTVNYYDDRGRLIQSVSQNHLNGTDRITNEYTFVGELTKSTRVHIAKGVTTTMVTTNSYDHVGRLTASKHYINDPQNEVTLAEHEYNEIGQLKKKSVGGDKDRNNYHTAVDYAYNERGWATGASSPQFTYQLNYNVNSTGTVLAGAQYNGNIAQQLWGHGAATNSTFSYSYDRLNRLTNGTSTGTTVMIEALTYDDMGNIKTLSRNTGNTTATTSTTFTYNNSNKSNRLASLSGNTNTYLYDANGNTTRDRTGMTIRYNHLSLPDSVYNASVRVGYLYDAMGAKLRKYSNQGGNRDYVGGIEYNGNNIELIHMGEGVAYRNTSNNTYTYRYNLTDHLGNVRSTVYRNPANNNAVEVLQKDDYYPFGKQRVVAAGNNKYLYNGKELQGELGGQYDYGARFYDADIGRWNVVDPLGEKYFNHSPYNYVLNNPIDIIDPDGKDIIILSYGDKQPGHKYGHIAILIGNQKDGWTYYSKDGDSDGSYTNKKGEVEENNTFTIAQFKSIDDFASSEHNTFKSDYDDVYYGQEPFANSERDDKGNLKQRYEKAFFLKTSTTEDAVMKKTADKTTATDYETFLNNCVDNVEATLKIGGFKTGSGNGLDPSEKFQDIKKENKGGTDISSLLKPKKK</sequence>
<feature type="region of interest" description="Disordered" evidence="1">
    <location>
        <begin position="1089"/>
        <end position="1123"/>
    </location>
</feature>
<dbReference type="AlphaFoldDB" id="A0A4V5LX01"/>
<comment type="caution">
    <text evidence="3">The sequence shown here is derived from an EMBL/GenBank/DDBJ whole genome shotgun (WGS) entry which is preliminary data.</text>
</comment>
<dbReference type="NCBIfam" id="TIGR03696">
    <property type="entry name" value="Rhs_assc_core"/>
    <property type="match status" value="1"/>
</dbReference>
<evidence type="ECO:0000313" key="4">
    <source>
        <dbReference type="Proteomes" id="UP000309872"/>
    </source>
</evidence>
<dbReference type="Pfam" id="PF20041">
    <property type="entry name" value="DUF6443"/>
    <property type="match status" value="1"/>
</dbReference>
<accession>A0A4V5LX01</accession>
<dbReference type="InterPro" id="IPR045619">
    <property type="entry name" value="DUF6443"/>
</dbReference>
<dbReference type="PANTHER" id="PTHR32305">
    <property type="match status" value="1"/>
</dbReference>
<dbReference type="EMBL" id="SUKA01000011">
    <property type="protein sequence ID" value="TJY60709.1"/>
    <property type="molecule type" value="Genomic_DNA"/>
</dbReference>
<gene>
    <name evidence="3" type="ORF">FAZ19_22490</name>
</gene>
<evidence type="ECO:0000259" key="2">
    <source>
        <dbReference type="Pfam" id="PF20041"/>
    </source>
</evidence>
<dbReference type="RefSeq" id="WP_136823028.1">
    <property type="nucleotide sequence ID" value="NZ_BMJX01000011.1"/>
</dbReference>
<dbReference type="Gene3D" id="2.180.10.10">
    <property type="entry name" value="RHS repeat-associated core"/>
    <property type="match status" value="1"/>
</dbReference>
<reference evidence="3 4" key="1">
    <citation type="submission" date="2019-04" db="EMBL/GenBank/DDBJ databases">
        <title>Sphingobacterium olei sp. nov., isolated from oil-contaminated soil.</title>
        <authorList>
            <person name="Liu B."/>
        </authorList>
    </citation>
    <scope>NUCLEOTIDE SEQUENCE [LARGE SCALE GENOMIC DNA]</scope>
    <source>
        <strain evidence="3 4">Y3L14</strain>
    </source>
</reference>
<evidence type="ECO:0000313" key="3">
    <source>
        <dbReference type="EMBL" id="TJY60709.1"/>
    </source>
</evidence>
<dbReference type="InterPro" id="IPR022385">
    <property type="entry name" value="Rhs_assc_core"/>
</dbReference>
<proteinExistence type="predicted"/>